<keyword evidence="1" id="KW-0677">Repeat</keyword>
<dbReference type="PRINTS" id="PR01415">
    <property type="entry name" value="ANKYRIN"/>
</dbReference>
<dbReference type="InterPro" id="IPR050663">
    <property type="entry name" value="Ankyrin-SOCS_Box"/>
</dbReference>
<reference evidence="5" key="1">
    <citation type="journal article" date="2021" name="Genome Biol. Evol.">
        <title>A High-Quality Reference Genome for a Parasitic Bivalve with Doubly Uniparental Inheritance (Bivalvia: Unionida).</title>
        <authorList>
            <person name="Smith C.H."/>
        </authorList>
    </citation>
    <scope>NUCLEOTIDE SEQUENCE</scope>
    <source>
        <strain evidence="5">CHS0354</strain>
    </source>
</reference>
<dbReference type="EMBL" id="JAEAOA010000222">
    <property type="protein sequence ID" value="KAK3595191.1"/>
    <property type="molecule type" value="Genomic_DNA"/>
</dbReference>
<dbReference type="AlphaFoldDB" id="A0AAE0SNC6"/>
<dbReference type="Gene3D" id="1.25.40.20">
    <property type="entry name" value="Ankyrin repeat-containing domain"/>
    <property type="match status" value="3"/>
</dbReference>
<protein>
    <recommendedName>
        <fullName evidence="4">Death domain-containing protein</fullName>
    </recommendedName>
</protein>
<dbReference type="Proteomes" id="UP001195483">
    <property type="component" value="Unassembled WGS sequence"/>
</dbReference>
<dbReference type="InterPro" id="IPR002110">
    <property type="entry name" value="Ankyrin_rpt"/>
</dbReference>
<feature type="repeat" description="ANK" evidence="3">
    <location>
        <begin position="110"/>
        <end position="142"/>
    </location>
</feature>
<dbReference type="PROSITE" id="PS50017">
    <property type="entry name" value="DEATH_DOMAIN"/>
    <property type="match status" value="1"/>
</dbReference>
<evidence type="ECO:0000256" key="3">
    <source>
        <dbReference type="PROSITE-ProRule" id="PRU00023"/>
    </source>
</evidence>
<dbReference type="Gene3D" id="1.10.533.10">
    <property type="entry name" value="Death Domain, Fas"/>
    <property type="match status" value="1"/>
</dbReference>
<dbReference type="GO" id="GO:0005634">
    <property type="term" value="C:nucleus"/>
    <property type="evidence" value="ECO:0007669"/>
    <property type="project" value="TreeGrafter"/>
</dbReference>
<dbReference type="GO" id="GO:0007165">
    <property type="term" value="P:signal transduction"/>
    <property type="evidence" value="ECO:0007669"/>
    <property type="project" value="InterPro"/>
</dbReference>
<dbReference type="PANTHER" id="PTHR24193:SF121">
    <property type="entry name" value="ADA2A-CONTAINING COMPLEX COMPONENT 3, ISOFORM D"/>
    <property type="match status" value="1"/>
</dbReference>
<dbReference type="InterPro" id="IPR036770">
    <property type="entry name" value="Ankyrin_rpt-contain_sf"/>
</dbReference>
<organism evidence="5 6">
    <name type="scientific">Potamilus streckersoni</name>
    <dbReference type="NCBI Taxonomy" id="2493646"/>
    <lineage>
        <taxon>Eukaryota</taxon>
        <taxon>Metazoa</taxon>
        <taxon>Spiralia</taxon>
        <taxon>Lophotrochozoa</taxon>
        <taxon>Mollusca</taxon>
        <taxon>Bivalvia</taxon>
        <taxon>Autobranchia</taxon>
        <taxon>Heteroconchia</taxon>
        <taxon>Palaeoheterodonta</taxon>
        <taxon>Unionida</taxon>
        <taxon>Unionoidea</taxon>
        <taxon>Unionidae</taxon>
        <taxon>Ambleminae</taxon>
        <taxon>Lampsilini</taxon>
        <taxon>Potamilus</taxon>
    </lineage>
</organism>
<reference evidence="5" key="3">
    <citation type="submission" date="2023-05" db="EMBL/GenBank/DDBJ databases">
        <authorList>
            <person name="Smith C.H."/>
        </authorList>
    </citation>
    <scope>NUCLEOTIDE SEQUENCE</scope>
    <source>
        <strain evidence="5">CHS0354</strain>
        <tissue evidence="5">Mantle</tissue>
    </source>
</reference>
<keyword evidence="6" id="KW-1185">Reference proteome</keyword>
<dbReference type="Pfam" id="PF13637">
    <property type="entry name" value="Ank_4"/>
    <property type="match status" value="1"/>
</dbReference>
<evidence type="ECO:0000256" key="1">
    <source>
        <dbReference type="ARBA" id="ARBA00022737"/>
    </source>
</evidence>
<evidence type="ECO:0000259" key="4">
    <source>
        <dbReference type="PROSITE" id="PS50017"/>
    </source>
</evidence>
<dbReference type="SMART" id="SM00248">
    <property type="entry name" value="ANK"/>
    <property type="match status" value="8"/>
</dbReference>
<sequence length="405" mass="45856">MNECRYYGQDMGVLHCAAQHNHQEVMNFIFESLENLDINCREKNDKTPLHLAAEAGHLQAVMRLIDMGCDAHIRDLNGSTAVHLAAREGHHEIVKRLLLVVTEIDDRDGEGCTTLHIAAAKGHGEVVEVLLNSNASSNCETIREMTPLHFAAQLGHTEVCKQLIRHGANLNAQNHQGNTALHLAVMGNFKELTRLLVDSKAEVDLPNNRLQTPLHLAVENGFQDEVEVLLAGNASLSAREKTGKTSLHLAARGSFVAIVDMIIKAERYYSTSREYHENDLDYIDPHTYLRQPAHPSAPLMKELLWKLATKHLKENDWKKLANYWKFMPDHVRAIEHQYTGACSYKEHGYRLFMIWLHGVRKDENILKLLFEALVAIDRRALAEQVRRKFTGEPEKPCMHSLCGLI</sequence>
<evidence type="ECO:0000313" key="6">
    <source>
        <dbReference type="Proteomes" id="UP001195483"/>
    </source>
</evidence>
<dbReference type="Pfam" id="PF12796">
    <property type="entry name" value="Ank_2"/>
    <property type="match status" value="1"/>
</dbReference>
<dbReference type="PROSITE" id="PS50297">
    <property type="entry name" value="ANK_REP_REGION"/>
    <property type="match status" value="6"/>
</dbReference>
<proteinExistence type="predicted"/>
<evidence type="ECO:0000256" key="2">
    <source>
        <dbReference type="ARBA" id="ARBA00023043"/>
    </source>
</evidence>
<dbReference type="InterPro" id="IPR000488">
    <property type="entry name" value="Death_dom"/>
</dbReference>
<dbReference type="Pfam" id="PF00531">
    <property type="entry name" value="Death"/>
    <property type="match status" value="1"/>
</dbReference>
<name>A0AAE0SNC6_9BIVA</name>
<dbReference type="CDD" id="cd01670">
    <property type="entry name" value="Death"/>
    <property type="match status" value="1"/>
</dbReference>
<dbReference type="InterPro" id="IPR011029">
    <property type="entry name" value="DEATH-like_dom_sf"/>
</dbReference>
<dbReference type="GO" id="GO:0045944">
    <property type="term" value="P:positive regulation of transcription by RNA polymerase II"/>
    <property type="evidence" value="ECO:0007669"/>
    <property type="project" value="TreeGrafter"/>
</dbReference>
<accession>A0AAE0SNC6</accession>
<dbReference type="GO" id="GO:0000976">
    <property type="term" value="F:transcription cis-regulatory region binding"/>
    <property type="evidence" value="ECO:0007669"/>
    <property type="project" value="TreeGrafter"/>
</dbReference>
<dbReference type="Pfam" id="PF00023">
    <property type="entry name" value="Ank"/>
    <property type="match status" value="1"/>
</dbReference>
<dbReference type="PROSITE" id="PS50088">
    <property type="entry name" value="ANK_REPEAT"/>
    <property type="match status" value="6"/>
</dbReference>
<feature type="repeat" description="ANK" evidence="3">
    <location>
        <begin position="176"/>
        <end position="208"/>
    </location>
</feature>
<feature type="domain" description="Death" evidence="4">
    <location>
        <begin position="316"/>
        <end position="389"/>
    </location>
</feature>
<dbReference type="PANTHER" id="PTHR24193">
    <property type="entry name" value="ANKYRIN REPEAT PROTEIN"/>
    <property type="match status" value="1"/>
</dbReference>
<dbReference type="SUPFAM" id="SSF47986">
    <property type="entry name" value="DEATH domain"/>
    <property type="match status" value="1"/>
</dbReference>
<feature type="repeat" description="ANK" evidence="3">
    <location>
        <begin position="143"/>
        <end position="175"/>
    </location>
</feature>
<keyword evidence="2 3" id="KW-0040">ANK repeat</keyword>
<comment type="caution">
    <text evidence="5">The sequence shown here is derived from an EMBL/GenBank/DDBJ whole genome shotgun (WGS) entry which is preliminary data.</text>
</comment>
<feature type="repeat" description="ANK" evidence="3">
    <location>
        <begin position="44"/>
        <end position="76"/>
    </location>
</feature>
<reference evidence="5" key="2">
    <citation type="journal article" date="2021" name="Genome Biol. Evol.">
        <title>Developing a high-quality reference genome for a parasitic bivalve with doubly uniparental inheritance (Bivalvia: Unionida).</title>
        <authorList>
            <person name="Smith C.H."/>
        </authorList>
    </citation>
    <scope>NUCLEOTIDE SEQUENCE</scope>
    <source>
        <strain evidence="5">CHS0354</strain>
        <tissue evidence="5">Mantle</tissue>
    </source>
</reference>
<dbReference type="SUPFAM" id="SSF48403">
    <property type="entry name" value="Ankyrin repeat"/>
    <property type="match status" value="1"/>
</dbReference>
<gene>
    <name evidence="5" type="ORF">CHS0354_002795</name>
</gene>
<feature type="repeat" description="ANK" evidence="3">
    <location>
        <begin position="209"/>
        <end position="241"/>
    </location>
</feature>
<feature type="repeat" description="ANK" evidence="3">
    <location>
        <begin position="77"/>
        <end position="109"/>
    </location>
</feature>
<evidence type="ECO:0000313" key="5">
    <source>
        <dbReference type="EMBL" id="KAK3595191.1"/>
    </source>
</evidence>